<dbReference type="InterPro" id="IPR050742">
    <property type="entry name" value="Helicase_Restrict-Modif_Enz"/>
</dbReference>
<organism evidence="3 4">
    <name type="scientific">Psychrobacter pasteurii</name>
    <dbReference type="NCBI Taxonomy" id="1945520"/>
    <lineage>
        <taxon>Bacteria</taxon>
        <taxon>Pseudomonadati</taxon>
        <taxon>Pseudomonadota</taxon>
        <taxon>Gammaproteobacteria</taxon>
        <taxon>Moraxellales</taxon>
        <taxon>Moraxellaceae</taxon>
        <taxon>Psychrobacter</taxon>
    </lineage>
</organism>
<dbReference type="EMBL" id="FUGD01000052">
    <property type="protein sequence ID" value="SJM36612.1"/>
    <property type="molecule type" value="Genomic_DNA"/>
</dbReference>
<dbReference type="InterPro" id="IPR027417">
    <property type="entry name" value="P-loop_NTPase"/>
</dbReference>
<dbReference type="Gene3D" id="3.40.50.300">
    <property type="entry name" value="P-loop containing nucleotide triphosphate hydrolases"/>
    <property type="match status" value="2"/>
</dbReference>
<sequence>MTEAISLNQSLKKSFIDKHYNANKNYQAALLTNDRKEGKKFLSALLKELNGCDEFYISVAFVTNSGVATIINCLQELEKRNVKGTLLVSQYLNFTQPDALKKLSKFKNIVLKIATNNFHSKGYLFKHGRTNNVIIGSSNLTASALCSNKEWNLKVSTTDDGLLYEQVISEFDKELAIAKDVTPDFIQEYSQIWNRAKLLREQVKVAAEKVIPKSVTPNQMQQEALKNLSDSRKQGKSKALIISATGTGKTYLSAFDVQQYQPKKFLFIVHRRTIAEEAMRTFKSLLDPKISMGLFSGQDKETECDYLFSTVQTISKQENLDLFSPEHFDYIVIDETHRAGAQSYKAILDHFNPGFLLGMTATPERTDGANIFELFSYNLAYEIRLHRALDEGMLSPFHYYGVTDITVNNEVIDEHSDFNKLTSNERVNHIIAKSKFYGTDSGEVRGLVFCSTNKISAQLADEFNRQGYPSIALSGASSESDRLEAIRRLESKNSDKIDYIFTVDIFNEGIDIPSVNQIIMLRPTQSAIIFVQQLGRGLRKAEGKDYLTVIDFIGNYSNNYLVPIALYGDRSFNKDTIRKLIRSGSDLIPGASTVNFDEIAREKIFESIKNANMQKLADLKKDYEDLKHKTGTIPMMMDFIKYGSRDPWLFASYSKSYLNFVNRVEDDYQDTVSPDLKTLLELFTLNINNGKRVEESLLLRQLTEEDRLHKDDFISEIKSTYGYFIDDKTIESLLININFNFIKKDYDNIRLEDDVFSLGENLKTALANNTFKLFFVDSIEYSIATFNAIFPKMEYVNGLLRYHKYSRKDVCRLLNWEQDISSTVYGYRTRNEVTPCFVTYHKADELEGDINYNDHFINPSEFAWESRSNRKLSSAEIKNVIDSKRILLFVKKEDGEGTDFYYLGDVAIEPDSIEQGETDKGQPVVHFRFLLDKPVEDSLYDYLIQE</sequence>
<dbReference type="RefSeq" id="WP_077448011.1">
    <property type="nucleotide sequence ID" value="NZ_FUGD01000052.1"/>
</dbReference>
<dbReference type="CDD" id="cd18799">
    <property type="entry name" value="SF2_C_EcoAI-like"/>
    <property type="match status" value="1"/>
</dbReference>
<keyword evidence="4" id="KW-1185">Reference proteome</keyword>
<dbReference type="GO" id="GO:0005524">
    <property type="term" value="F:ATP binding"/>
    <property type="evidence" value="ECO:0007669"/>
    <property type="project" value="InterPro"/>
</dbReference>
<dbReference type="PANTHER" id="PTHR47396">
    <property type="entry name" value="TYPE I RESTRICTION ENZYME ECOKI R PROTEIN"/>
    <property type="match status" value="1"/>
</dbReference>
<dbReference type="OrthoDB" id="9804086at2"/>
<evidence type="ECO:0000259" key="2">
    <source>
        <dbReference type="PROSITE" id="PS51194"/>
    </source>
</evidence>
<dbReference type="GO" id="GO:0016787">
    <property type="term" value="F:hydrolase activity"/>
    <property type="evidence" value="ECO:0007669"/>
    <property type="project" value="InterPro"/>
</dbReference>
<dbReference type="SUPFAM" id="SSF56024">
    <property type="entry name" value="Phospholipase D/nuclease"/>
    <property type="match status" value="1"/>
</dbReference>
<dbReference type="PROSITE" id="PS51192">
    <property type="entry name" value="HELICASE_ATP_BIND_1"/>
    <property type="match status" value="1"/>
</dbReference>
<protein>
    <submittedName>
        <fullName evidence="3">Type I restriction enzyme EcoKI subunit R</fullName>
    </submittedName>
</protein>
<proteinExistence type="predicted"/>
<reference evidence="4" key="1">
    <citation type="submission" date="2017-02" db="EMBL/GenBank/DDBJ databases">
        <authorList>
            <person name="Mornico D."/>
        </authorList>
    </citation>
    <scope>NUCLEOTIDE SEQUENCE [LARGE SCALE GENOMIC DNA]</scope>
</reference>
<evidence type="ECO:0000313" key="3">
    <source>
        <dbReference type="EMBL" id="SJM36612.1"/>
    </source>
</evidence>
<dbReference type="CDD" id="cd09204">
    <property type="entry name" value="PLDc_N_DEXD_b2"/>
    <property type="match status" value="1"/>
</dbReference>
<dbReference type="Pfam" id="PF26350">
    <property type="entry name" value="DUF8090"/>
    <property type="match status" value="1"/>
</dbReference>
<dbReference type="InterPro" id="IPR025202">
    <property type="entry name" value="PLD-like_dom"/>
</dbReference>
<dbReference type="PANTHER" id="PTHR47396:SF1">
    <property type="entry name" value="ATP-DEPENDENT HELICASE IRC3-RELATED"/>
    <property type="match status" value="1"/>
</dbReference>
<accession>A0A1R4EDP6</accession>
<dbReference type="GO" id="GO:0003677">
    <property type="term" value="F:DNA binding"/>
    <property type="evidence" value="ECO:0007669"/>
    <property type="project" value="InterPro"/>
</dbReference>
<dbReference type="Pfam" id="PF04851">
    <property type="entry name" value="ResIII"/>
    <property type="match status" value="1"/>
</dbReference>
<dbReference type="SMART" id="SM00487">
    <property type="entry name" value="DEXDc"/>
    <property type="match status" value="1"/>
</dbReference>
<dbReference type="CDD" id="cd18032">
    <property type="entry name" value="DEXHc_RE_I_III_res"/>
    <property type="match status" value="1"/>
</dbReference>
<dbReference type="AlphaFoldDB" id="A0A1R4EDP6"/>
<feature type="domain" description="Helicase ATP-binding" evidence="1">
    <location>
        <begin position="230"/>
        <end position="381"/>
    </location>
</feature>
<dbReference type="Pfam" id="PF11907">
    <property type="entry name" value="DUF3427"/>
    <property type="match status" value="1"/>
</dbReference>
<dbReference type="GO" id="GO:0005829">
    <property type="term" value="C:cytosol"/>
    <property type="evidence" value="ECO:0007669"/>
    <property type="project" value="TreeGrafter"/>
</dbReference>
<dbReference type="Pfam" id="PF00271">
    <property type="entry name" value="Helicase_C"/>
    <property type="match status" value="1"/>
</dbReference>
<dbReference type="InterPro" id="IPR014001">
    <property type="entry name" value="Helicase_ATP-bd"/>
</dbReference>
<dbReference type="InterPro" id="IPR006935">
    <property type="entry name" value="Helicase/UvrB_N"/>
</dbReference>
<dbReference type="InterPro" id="IPR001650">
    <property type="entry name" value="Helicase_C-like"/>
</dbReference>
<dbReference type="SUPFAM" id="SSF52540">
    <property type="entry name" value="P-loop containing nucleoside triphosphate hydrolases"/>
    <property type="match status" value="1"/>
</dbReference>
<dbReference type="SMART" id="SM00490">
    <property type="entry name" value="HELICc"/>
    <property type="match status" value="1"/>
</dbReference>
<evidence type="ECO:0000313" key="4">
    <source>
        <dbReference type="Proteomes" id="UP000188169"/>
    </source>
</evidence>
<dbReference type="Pfam" id="PF13091">
    <property type="entry name" value="PLDc_2"/>
    <property type="match status" value="1"/>
</dbReference>
<dbReference type="STRING" id="1945520.A1019T_00573"/>
<dbReference type="InterPro" id="IPR021835">
    <property type="entry name" value="DUF3427"/>
</dbReference>
<name>A0A1R4EDP6_9GAMM</name>
<dbReference type="PROSITE" id="PS51194">
    <property type="entry name" value="HELICASE_CTER"/>
    <property type="match status" value="1"/>
</dbReference>
<feature type="domain" description="Helicase C-terminal" evidence="2">
    <location>
        <begin position="432"/>
        <end position="617"/>
    </location>
</feature>
<dbReference type="Proteomes" id="UP000188169">
    <property type="component" value="Unassembled WGS sequence"/>
</dbReference>
<dbReference type="Gene3D" id="3.30.870.10">
    <property type="entry name" value="Endonuclease Chain A"/>
    <property type="match status" value="1"/>
</dbReference>
<evidence type="ECO:0000259" key="1">
    <source>
        <dbReference type="PROSITE" id="PS51192"/>
    </source>
</evidence>
<dbReference type="InterPro" id="IPR058403">
    <property type="entry name" value="DUF8090"/>
</dbReference>
<gene>
    <name evidence="3" type="ORF">A1019T_00573</name>
</gene>